<gene>
    <name evidence="1" type="ORF">CHH67_22550</name>
</gene>
<protein>
    <submittedName>
        <fullName evidence="1">Uncharacterized protein</fullName>
    </submittedName>
</protein>
<evidence type="ECO:0000313" key="2">
    <source>
        <dbReference type="Proteomes" id="UP000215596"/>
    </source>
</evidence>
<organism evidence="1 2">
    <name type="scientific">Paenibacillus campinasensis</name>
    <dbReference type="NCBI Taxonomy" id="66347"/>
    <lineage>
        <taxon>Bacteria</taxon>
        <taxon>Bacillati</taxon>
        <taxon>Bacillota</taxon>
        <taxon>Bacilli</taxon>
        <taxon>Bacillales</taxon>
        <taxon>Paenibacillaceae</taxon>
        <taxon>Paenibacillus</taxon>
    </lineage>
</organism>
<reference evidence="1 2" key="1">
    <citation type="submission" date="2017-07" db="EMBL/GenBank/DDBJ databases">
        <title>Isolation and whole genome analysis of endospore-forming bacteria from heroin.</title>
        <authorList>
            <person name="Kalinowski J."/>
            <person name="Ahrens B."/>
            <person name="Al-Dilaimi A."/>
            <person name="Winkler A."/>
            <person name="Wibberg D."/>
            <person name="Schleenbecker U."/>
            <person name="Ruckert C."/>
            <person name="Wolfel R."/>
            <person name="Grass G."/>
        </authorList>
    </citation>
    <scope>NUCLEOTIDE SEQUENCE [LARGE SCALE GENOMIC DNA]</scope>
    <source>
        <strain evidence="1 2">7537-G1</strain>
    </source>
</reference>
<accession>A0A268EH75</accession>
<sequence length="63" mass="6941">MSPLDSYRNAYKAGYFYGRIDALNGAPYDDRTVLERGQLLSEGNTVECKNIPESTGETGNHPS</sequence>
<comment type="caution">
    <text evidence="1">The sequence shown here is derived from an EMBL/GenBank/DDBJ whole genome shotgun (WGS) entry which is preliminary data.</text>
</comment>
<dbReference type="EMBL" id="NPBY01000079">
    <property type="protein sequence ID" value="PAD72424.1"/>
    <property type="molecule type" value="Genomic_DNA"/>
</dbReference>
<name>A0A268EH75_9BACL</name>
<dbReference type="Proteomes" id="UP000215596">
    <property type="component" value="Unassembled WGS sequence"/>
</dbReference>
<evidence type="ECO:0000313" key="1">
    <source>
        <dbReference type="EMBL" id="PAD72424.1"/>
    </source>
</evidence>
<dbReference type="AlphaFoldDB" id="A0A268EH75"/>
<proteinExistence type="predicted"/>